<protein>
    <submittedName>
        <fullName evidence="9">Fumarate reductase flavoprotein subunit</fullName>
    </submittedName>
</protein>
<dbReference type="Gene3D" id="3.40.50.720">
    <property type="entry name" value="NAD(P)-binding Rossmann-like Domain"/>
    <property type="match status" value="1"/>
</dbReference>
<gene>
    <name evidence="9" type="ORF">R3P38DRAFT_3307143</name>
</gene>
<dbReference type="PRINTS" id="PR01849">
    <property type="entry name" value="UBIQUITINACT"/>
</dbReference>
<evidence type="ECO:0000256" key="5">
    <source>
        <dbReference type="ARBA" id="ARBA00023002"/>
    </source>
</evidence>
<feature type="region of interest" description="Disordered" evidence="7">
    <location>
        <begin position="1"/>
        <end position="21"/>
    </location>
</feature>
<evidence type="ECO:0000256" key="7">
    <source>
        <dbReference type="SAM" id="MobiDB-lite"/>
    </source>
</evidence>
<feature type="compositionally biased region" description="Polar residues" evidence="7">
    <location>
        <begin position="99"/>
        <end position="128"/>
    </location>
</feature>
<dbReference type="InterPro" id="IPR001138">
    <property type="entry name" value="Zn2Cys6_DnaBD"/>
</dbReference>
<dbReference type="SMART" id="SM00066">
    <property type="entry name" value="GAL4"/>
    <property type="match status" value="1"/>
</dbReference>
<evidence type="ECO:0000256" key="6">
    <source>
        <dbReference type="ARBA" id="ARBA00043952"/>
    </source>
</evidence>
<proteinExistence type="inferred from homology"/>
<evidence type="ECO:0000259" key="8">
    <source>
        <dbReference type="PROSITE" id="PS50048"/>
    </source>
</evidence>
<evidence type="ECO:0000256" key="1">
    <source>
        <dbReference type="ARBA" id="ARBA00001974"/>
    </source>
</evidence>
<dbReference type="GO" id="GO:0008270">
    <property type="term" value="F:zinc ion binding"/>
    <property type="evidence" value="ECO:0007669"/>
    <property type="project" value="InterPro"/>
</dbReference>
<dbReference type="InterPro" id="IPR003953">
    <property type="entry name" value="FAD-dep_OxRdtase_2_FAD-bd"/>
</dbReference>
<dbReference type="CDD" id="cd00067">
    <property type="entry name" value="GAL4"/>
    <property type="match status" value="1"/>
</dbReference>
<feature type="domain" description="Zn(2)-C6 fungal-type" evidence="8">
    <location>
        <begin position="35"/>
        <end position="70"/>
    </location>
</feature>
<dbReference type="PANTHER" id="PTHR43400">
    <property type="entry name" value="FUMARATE REDUCTASE"/>
    <property type="match status" value="1"/>
</dbReference>
<keyword evidence="5" id="KW-0560">Oxidoreductase</keyword>
<dbReference type="Pfam" id="PF00899">
    <property type="entry name" value="ThiF"/>
    <property type="match status" value="1"/>
</dbReference>
<dbReference type="SUPFAM" id="SSF56425">
    <property type="entry name" value="Succinate dehydrogenase/fumarate reductase flavoprotein, catalytic domain"/>
    <property type="match status" value="1"/>
</dbReference>
<dbReference type="PANTHER" id="PTHR43400:SF7">
    <property type="entry name" value="FAD-DEPENDENT OXIDOREDUCTASE 2 FAD BINDING DOMAIN-CONTAINING PROTEIN"/>
    <property type="match status" value="1"/>
</dbReference>
<dbReference type="CDD" id="cd12148">
    <property type="entry name" value="fungal_TF_MHR"/>
    <property type="match status" value="1"/>
</dbReference>
<comment type="pathway">
    <text evidence="6">Protein modification.</text>
</comment>
<evidence type="ECO:0000313" key="10">
    <source>
        <dbReference type="Proteomes" id="UP001362999"/>
    </source>
</evidence>
<dbReference type="InterPro" id="IPR027477">
    <property type="entry name" value="Succ_DH/fumarate_Rdtase_cat_sf"/>
</dbReference>
<dbReference type="PROSITE" id="PS00463">
    <property type="entry name" value="ZN2_CY6_FUNGAL_1"/>
    <property type="match status" value="1"/>
</dbReference>
<comment type="similarity">
    <text evidence="2">Belongs to the ubiquitin-activating E1 family.</text>
</comment>
<evidence type="ECO:0000256" key="4">
    <source>
        <dbReference type="ARBA" id="ARBA00022827"/>
    </source>
</evidence>
<dbReference type="InterPro" id="IPR000594">
    <property type="entry name" value="ThiF_NAD_FAD-bd"/>
</dbReference>
<sequence>MPVARPTKKDLSNSATSLSDEEYTKELNVKNNAGSCDACRARKVRCARENPDDPKQSCKHCITLGIPCTYDYQPKKRGPPQSAAAAAAAVNNGNNSNSDSQTEPEPSASPVSTIASPTQSLVSPTLGNKSPPPSFLEPSLKPSLTSVPVPPSRYQIAADTFHPQYTSPNYSSFDGNRINNGALGLPGSKPEDHHSPTEQFSTYPLFNWSDTISLIIALFFDFVYPLTPCVHRPSFMADLHARREERDPLFFALVMSTVASTLVQVPRSYLPMERPVVRKLAQAAHIAVTLRLHEEAAYEGIDPIECEVRRRVFWLLFGGPICLRDEDCTLHFPKELDDEYITPSAYLPQPHGKTAIVSGLNYVSRIFALLGEILVRIRVDKRSPPQGQFATARLEEVQSLHSRILSALAHCPEPLRLKRSFSQSNVPPEYGGAGFRQATFAEVKDFFDNPNASRENALNPFLVIQGNIYVTQQLVRFVIEQYRDELILSIQGSIDEQKVTEDREGVASDLLNILHSIPIQSIATNGPSLVHKVRFVASTLLDAVRKAETAPASAARAHAYLWDFLSILLDDDRDGTSSGDVRHCLFAYCSFRDHRMRNATILVVQLKGTATEVIKNIVLSGIGKLVIMDGGEVMEEDLGSGFFFRDEDVGKKRVNAAKDRIESLNPLVTVETIATFSGLEGPDFDATIERVDLVCVTDWHREGLIRLNDACRRLSKPFYAGGTYGLVGYIFCDLMKHDYVAPSDRSVPKEAQKNIRFSATYPTLTDALRHRWTALTRRQTKELNPAVVFAILALWEYQTVHGELPAGSDAVAELQTISNAMITAADVKKQVLETIPSELLLSLSETSRSEFSPVCAIVGGMLAQDILKTLGARDPPIANFFTFDGNTGAGTVCRIQSMQADNHMTSFDCIVIGSGHAGCCAAFAASEAGCDKVLIVDVCPEEWAGGNGFFTAGKYLAILLRSGHLADHLLPIVNNVSPELAASIDMEPYTRHDFVGDMMRLGDGKPDPVMAFAVVDSSRDTITWLAEKIGLPFMFSFHRQAYNVGGRQKFWGGMVLCTEDGGKGLIAAHQRALTKAKVDVWFNCPAVRITTENGDVSGVVVKKDGQEMHLRSRSVVLAAGGFEANPELRAKYLGPGWERAIVRTGDGFTLAEALGARRTGDWAGCHSTCWDANAPKDGGDRELTNQFTKSGYPLGIMVNSTGKRFVDEGEDMRNYTYAKFGRAIQNQPGGYVFQIWDSKAVGLLRQEEYGDGIVKKILANSIEELASKLVDDGLENQGQFIETMTEFNEAVSAFQAENPNSSWNPAVKDGMSTQSSKKQLVLPKSNWALGIDQPPFMAVKVACGITFSFGGLAIDPETAGVISEATSKAIPGLFCTGEMVALFHKNYPGGSGLMAGAVFGRKAGQAAANLYKLTRN</sequence>
<organism evidence="9 10">
    <name type="scientific">Favolaschia claudopus</name>
    <dbReference type="NCBI Taxonomy" id="2862362"/>
    <lineage>
        <taxon>Eukaryota</taxon>
        <taxon>Fungi</taxon>
        <taxon>Dikarya</taxon>
        <taxon>Basidiomycota</taxon>
        <taxon>Agaricomycotina</taxon>
        <taxon>Agaricomycetes</taxon>
        <taxon>Agaricomycetidae</taxon>
        <taxon>Agaricales</taxon>
        <taxon>Marasmiineae</taxon>
        <taxon>Mycenaceae</taxon>
        <taxon>Favolaschia</taxon>
    </lineage>
</organism>
<dbReference type="InterPro" id="IPR035985">
    <property type="entry name" value="Ubiquitin-activating_enz"/>
</dbReference>
<evidence type="ECO:0000256" key="2">
    <source>
        <dbReference type="ARBA" id="ARBA00005673"/>
    </source>
</evidence>
<comment type="caution">
    <text evidence="9">The sequence shown here is derived from an EMBL/GenBank/DDBJ whole genome shotgun (WGS) entry which is preliminary data.</text>
</comment>
<dbReference type="SUPFAM" id="SSF57701">
    <property type="entry name" value="Zn2/Cys6 DNA-binding domain"/>
    <property type="match status" value="1"/>
</dbReference>
<keyword evidence="3" id="KW-0285">Flavoprotein</keyword>
<reference evidence="9 10" key="1">
    <citation type="journal article" date="2024" name="J Genomics">
        <title>Draft genome sequencing and assembly of Favolaschia claudopus CIRM-BRFM 2984 isolated from oak limbs.</title>
        <authorList>
            <person name="Navarro D."/>
            <person name="Drula E."/>
            <person name="Chaduli D."/>
            <person name="Cazenave R."/>
            <person name="Ahrendt S."/>
            <person name="Wang J."/>
            <person name="Lipzen A."/>
            <person name="Daum C."/>
            <person name="Barry K."/>
            <person name="Grigoriev I.V."/>
            <person name="Favel A."/>
            <person name="Rosso M.N."/>
            <person name="Martin F."/>
        </authorList>
    </citation>
    <scope>NUCLEOTIDE SEQUENCE [LARGE SCALE GENOMIC DNA]</scope>
    <source>
        <strain evidence="9 10">CIRM-BRFM 2984</strain>
    </source>
</reference>
<feature type="compositionally biased region" description="Polar residues" evidence="7">
    <location>
        <begin position="169"/>
        <end position="179"/>
    </location>
</feature>
<dbReference type="GO" id="GO:0008641">
    <property type="term" value="F:ubiquitin-like modifier activating enzyme activity"/>
    <property type="evidence" value="ECO:0007669"/>
    <property type="project" value="InterPro"/>
</dbReference>
<evidence type="ECO:0000256" key="3">
    <source>
        <dbReference type="ARBA" id="ARBA00022630"/>
    </source>
</evidence>
<feature type="region of interest" description="Disordered" evidence="7">
    <location>
        <begin position="72"/>
        <end position="148"/>
    </location>
</feature>
<dbReference type="PROSITE" id="PS50048">
    <property type="entry name" value="ZN2_CY6_FUNGAL_2"/>
    <property type="match status" value="1"/>
</dbReference>
<dbReference type="InterPro" id="IPR036864">
    <property type="entry name" value="Zn2-C6_fun-type_DNA-bd_sf"/>
</dbReference>
<dbReference type="SUPFAM" id="SSF69572">
    <property type="entry name" value="Activating enzymes of the ubiquitin-like proteins"/>
    <property type="match status" value="1"/>
</dbReference>
<dbReference type="InterPro" id="IPR050315">
    <property type="entry name" value="FAD-oxidoreductase_2"/>
</dbReference>
<name>A0AAW0D9H4_9AGAR</name>
<dbReference type="EMBL" id="JAWWNJ010000009">
    <property type="protein sequence ID" value="KAK7048242.1"/>
    <property type="molecule type" value="Genomic_DNA"/>
</dbReference>
<dbReference type="Proteomes" id="UP001362999">
    <property type="component" value="Unassembled WGS sequence"/>
</dbReference>
<dbReference type="GO" id="GO:0016491">
    <property type="term" value="F:oxidoreductase activity"/>
    <property type="evidence" value="ECO:0007669"/>
    <property type="project" value="UniProtKB-KW"/>
</dbReference>
<dbReference type="Gene3D" id="3.90.700.10">
    <property type="entry name" value="Succinate dehydrogenase/fumarate reductase flavoprotein, catalytic domain"/>
    <property type="match status" value="1"/>
</dbReference>
<evidence type="ECO:0000313" key="9">
    <source>
        <dbReference type="EMBL" id="KAK7048242.1"/>
    </source>
</evidence>
<keyword evidence="10" id="KW-1185">Reference proteome</keyword>
<dbReference type="Gene3D" id="3.50.50.60">
    <property type="entry name" value="FAD/NAD(P)-binding domain"/>
    <property type="match status" value="1"/>
</dbReference>
<dbReference type="InterPro" id="IPR000011">
    <property type="entry name" value="UBQ/SUMO-activ_enz_E1-like"/>
</dbReference>
<dbReference type="InterPro" id="IPR040131">
    <property type="entry name" value="MnmG_N"/>
</dbReference>
<keyword evidence="4" id="KW-0274">FAD</keyword>
<comment type="cofactor">
    <cofactor evidence="1">
        <name>FAD</name>
        <dbReference type="ChEBI" id="CHEBI:57692"/>
    </cofactor>
</comment>
<dbReference type="Pfam" id="PF01134">
    <property type="entry name" value="GIDA"/>
    <property type="match status" value="1"/>
</dbReference>
<dbReference type="Gene3D" id="4.10.240.10">
    <property type="entry name" value="Zn(2)-C6 fungal-type DNA-binding domain"/>
    <property type="match status" value="1"/>
</dbReference>
<dbReference type="SUPFAM" id="SSF51905">
    <property type="entry name" value="FAD/NAD(P)-binding domain"/>
    <property type="match status" value="1"/>
</dbReference>
<dbReference type="Pfam" id="PF00890">
    <property type="entry name" value="FAD_binding_2"/>
    <property type="match status" value="1"/>
</dbReference>
<feature type="compositionally biased region" description="Low complexity" evidence="7">
    <location>
        <begin position="82"/>
        <end position="98"/>
    </location>
</feature>
<dbReference type="GO" id="GO:0000981">
    <property type="term" value="F:DNA-binding transcription factor activity, RNA polymerase II-specific"/>
    <property type="evidence" value="ECO:0007669"/>
    <property type="project" value="InterPro"/>
</dbReference>
<dbReference type="Pfam" id="PF00172">
    <property type="entry name" value="Zn_clus"/>
    <property type="match status" value="1"/>
</dbReference>
<feature type="region of interest" description="Disordered" evidence="7">
    <location>
        <begin position="169"/>
        <end position="196"/>
    </location>
</feature>
<dbReference type="NCBIfam" id="NF006130">
    <property type="entry name" value="PRK08274.1"/>
    <property type="match status" value="1"/>
</dbReference>
<dbReference type="InterPro" id="IPR036188">
    <property type="entry name" value="FAD/NAD-bd_sf"/>
</dbReference>
<accession>A0AAW0D9H4</accession>